<dbReference type="InterPro" id="IPR039422">
    <property type="entry name" value="MarR/SlyA-like"/>
</dbReference>
<feature type="domain" description="HTH marR-type" evidence="1">
    <location>
        <begin position="19"/>
        <end position="153"/>
    </location>
</feature>
<dbReference type="PROSITE" id="PS50995">
    <property type="entry name" value="HTH_MARR_2"/>
    <property type="match status" value="1"/>
</dbReference>
<proteinExistence type="predicted"/>
<reference evidence="2 3" key="1">
    <citation type="journal article" date="2015" name="Stand. Genomic Sci.">
        <title>Genomic Encyclopedia of Bacterial and Archaeal Type Strains, Phase III: the genomes of soil and plant-associated and newly described type strains.</title>
        <authorList>
            <person name="Whitman W.B."/>
            <person name="Woyke T."/>
            <person name="Klenk H.P."/>
            <person name="Zhou Y."/>
            <person name="Lilburn T.G."/>
            <person name="Beck B.J."/>
            <person name="De Vos P."/>
            <person name="Vandamme P."/>
            <person name="Eisen J.A."/>
            <person name="Garrity G."/>
            <person name="Hugenholtz P."/>
            <person name="Kyrpides N.C."/>
        </authorList>
    </citation>
    <scope>NUCLEOTIDE SEQUENCE [LARGE SCALE GENOMIC DNA]</scope>
    <source>
        <strain evidence="2 3">VKM Ac-2538</strain>
    </source>
</reference>
<gene>
    <name evidence="2" type="ORF">EV644_101696</name>
</gene>
<dbReference type="PANTHER" id="PTHR33164:SF106">
    <property type="entry name" value="TRANSCRIPTIONAL REGULATORY PROTEIN"/>
    <property type="match status" value="1"/>
</dbReference>
<dbReference type="GO" id="GO:0003677">
    <property type="term" value="F:DNA binding"/>
    <property type="evidence" value="ECO:0007669"/>
    <property type="project" value="UniProtKB-KW"/>
</dbReference>
<dbReference type="Pfam" id="PF01047">
    <property type="entry name" value="MarR"/>
    <property type="match status" value="1"/>
</dbReference>
<organism evidence="2 3">
    <name type="scientific">Kribbella orskensis</name>
    <dbReference type="NCBI Taxonomy" id="2512216"/>
    <lineage>
        <taxon>Bacteria</taxon>
        <taxon>Bacillati</taxon>
        <taxon>Actinomycetota</taxon>
        <taxon>Actinomycetes</taxon>
        <taxon>Propionibacteriales</taxon>
        <taxon>Kribbellaceae</taxon>
        <taxon>Kribbella</taxon>
    </lineage>
</organism>
<accession>A0ABY2BVK1</accession>
<dbReference type="SMART" id="SM00347">
    <property type="entry name" value="HTH_MARR"/>
    <property type="match status" value="1"/>
</dbReference>
<dbReference type="Gene3D" id="1.10.10.10">
    <property type="entry name" value="Winged helix-like DNA-binding domain superfamily/Winged helix DNA-binding domain"/>
    <property type="match status" value="1"/>
</dbReference>
<dbReference type="RefSeq" id="WP_132187001.1">
    <property type="nucleotide sequence ID" value="NZ_SLWM01000001.1"/>
</dbReference>
<name>A0ABY2BVK1_9ACTN</name>
<dbReference type="InterPro" id="IPR036390">
    <property type="entry name" value="WH_DNA-bd_sf"/>
</dbReference>
<dbReference type="EMBL" id="SLWM01000001">
    <property type="protein sequence ID" value="TCO32053.1"/>
    <property type="molecule type" value="Genomic_DNA"/>
</dbReference>
<keyword evidence="2" id="KW-0238">DNA-binding</keyword>
<dbReference type="InterPro" id="IPR036388">
    <property type="entry name" value="WH-like_DNA-bd_sf"/>
</dbReference>
<dbReference type="SUPFAM" id="SSF46785">
    <property type="entry name" value="Winged helix' DNA-binding domain"/>
    <property type="match status" value="1"/>
</dbReference>
<protein>
    <submittedName>
        <fullName evidence="2">DNA-binding MarR family transcriptional regulator</fullName>
    </submittedName>
</protein>
<dbReference type="InterPro" id="IPR000835">
    <property type="entry name" value="HTH_MarR-typ"/>
</dbReference>
<comment type="caution">
    <text evidence="2">The sequence shown here is derived from an EMBL/GenBank/DDBJ whole genome shotgun (WGS) entry which is preliminary data.</text>
</comment>
<dbReference type="Proteomes" id="UP000295818">
    <property type="component" value="Unassembled WGS sequence"/>
</dbReference>
<evidence type="ECO:0000313" key="2">
    <source>
        <dbReference type="EMBL" id="TCO32053.1"/>
    </source>
</evidence>
<keyword evidence="3" id="KW-1185">Reference proteome</keyword>
<dbReference type="PANTHER" id="PTHR33164">
    <property type="entry name" value="TRANSCRIPTIONAL REGULATOR, MARR FAMILY"/>
    <property type="match status" value="1"/>
</dbReference>
<evidence type="ECO:0000259" key="1">
    <source>
        <dbReference type="PROSITE" id="PS50995"/>
    </source>
</evidence>
<dbReference type="PRINTS" id="PR00598">
    <property type="entry name" value="HTHMARR"/>
</dbReference>
<sequence>MEPMTSGGADAVRLRRRTTAGIKESLRELSVQLALLNHQVGAQVSMRDVDFSCLDLINRHGPLSPTELARRAGLHPATLTGVVDRLQRAGWITRDRDPEAADRRAVTLRAQRGRAGELFELYSVMNSSMDMVCSTYADSELELLADFLRRTTDAGQSATNLLARN</sequence>
<evidence type="ECO:0000313" key="3">
    <source>
        <dbReference type="Proteomes" id="UP000295818"/>
    </source>
</evidence>